<name>A0A1H4ACG8_BIZPA</name>
<dbReference type="Proteomes" id="UP000198846">
    <property type="component" value="Unassembled WGS sequence"/>
</dbReference>
<dbReference type="OrthoDB" id="9798632at2"/>
<sequence>MGKTAIVLGASGLTGSYLLKKLIKDESFDSIKLFSRNTLKGLPEKVKQYTGDLLKLDAFAADFTGDVVFCCIGTTAKKTPNKDLYKAIDYGIPVAAAQLCKRNNIPTFLVISAMGADKDSRVFYNSVKGEMEAAVIQQKLKHTIVFRPSLIDGPRHEKRFLESVGLIVLKGLQPLFIGGLKKYKIIHAEHIAQALLEASKGPSKGVEIIESHNIKELANK</sequence>
<accession>A0A1H4ACG8</accession>
<evidence type="ECO:0000313" key="3">
    <source>
        <dbReference type="Proteomes" id="UP000198846"/>
    </source>
</evidence>
<dbReference type="RefSeq" id="WP_092134273.1">
    <property type="nucleotide sequence ID" value="NZ_FNQK01000010.1"/>
</dbReference>
<dbReference type="PANTHER" id="PTHR14097:SF7">
    <property type="entry name" value="OXIDOREDUCTASE HTATIP2"/>
    <property type="match status" value="1"/>
</dbReference>
<dbReference type="STRING" id="283786.SAMN04487990_110105"/>
<dbReference type="Gene3D" id="3.40.50.720">
    <property type="entry name" value="NAD(P)-binding Rossmann-like Domain"/>
    <property type="match status" value="1"/>
</dbReference>
<gene>
    <name evidence="2" type="ORF">SAMN04487990_110105</name>
</gene>
<dbReference type="Pfam" id="PF13460">
    <property type="entry name" value="NAD_binding_10"/>
    <property type="match status" value="1"/>
</dbReference>
<evidence type="ECO:0000259" key="1">
    <source>
        <dbReference type="Pfam" id="PF13460"/>
    </source>
</evidence>
<dbReference type="PANTHER" id="PTHR14097">
    <property type="entry name" value="OXIDOREDUCTASE HTATIP2"/>
    <property type="match status" value="1"/>
</dbReference>
<feature type="domain" description="NAD(P)-binding" evidence="1">
    <location>
        <begin position="9"/>
        <end position="161"/>
    </location>
</feature>
<protein>
    <submittedName>
        <fullName evidence="2">Uncharacterized conserved protein YbjT, contains NAD(P)-binding and DUF2867 domains</fullName>
    </submittedName>
</protein>
<organism evidence="2 3">
    <name type="scientific">Bizionia paragorgiae</name>
    <dbReference type="NCBI Taxonomy" id="283786"/>
    <lineage>
        <taxon>Bacteria</taxon>
        <taxon>Pseudomonadati</taxon>
        <taxon>Bacteroidota</taxon>
        <taxon>Flavobacteriia</taxon>
        <taxon>Flavobacteriales</taxon>
        <taxon>Flavobacteriaceae</taxon>
        <taxon>Bizionia</taxon>
    </lineage>
</organism>
<evidence type="ECO:0000313" key="2">
    <source>
        <dbReference type="EMBL" id="SEA33600.1"/>
    </source>
</evidence>
<proteinExistence type="predicted"/>
<dbReference type="AlphaFoldDB" id="A0A1H4ACG8"/>
<dbReference type="EMBL" id="FNQK01000010">
    <property type="protein sequence ID" value="SEA33600.1"/>
    <property type="molecule type" value="Genomic_DNA"/>
</dbReference>
<keyword evidence="3" id="KW-1185">Reference proteome</keyword>
<reference evidence="2 3" key="1">
    <citation type="submission" date="2016-10" db="EMBL/GenBank/DDBJ databases">
        <authorList>
            <person name="de Groot N.N."/>
        </authorList>
    </citation>
    <scope>NUCLEOTIDE SEQUENCE [LARGE SCALE GENOMIC DNA]</scope>
    <source>
        <strain evidence="2 3">DSM 23842</strain>
    </source>
</reference>
<dbReference type="InterPro" id="IPR016040">
    <property type="entry name" value="NAD(P)-bd_dom"/>
</dbReference>
<dbReference type="SUPFAM" id="SSF51735">
    <property type="entry name" value="NAD(P)-binding Rossmann-fold domains"/>
    <property type="match status" value="1"/>
</dbReference>
<dbReference type="InterPro" id="IPR036291">
    <property type="entry name" value="NAD(P)-bd_dom_sf"/>
</dbReference>